<protein>
    <submittedName>
        <fullName evidence="2">Uncharacterized protein</fullName>
    </submittedName>
</protein>
<evidence type="ECO:0000313" key="3">
    <source>
        <dbReference type="Proteomes" id="UP001159363"/>
    </source>
</evidence>
<evidence type="ECO:0000313" key="2">
    <source>
        <dbReference type="EMBL" id="KAJ8873894.1"/>
    </source>
</evidence>
<feature type="region of interest" description="Disordered" evidence="1">
    <location>
        <begin position="1"/>
        <end position="65"/>
    </location>
</feature>
<proteinExistence type="predicted"/>
<organism evidence="2 3">
    <name type="scientific">Dryococelus australis</name>
    <dbReference type="NCBI Taxonomy" id="614101"/>
    <lineage>
        <taxon>Eukaryota</taxon>
        <taxon>Metazoa</taxon>
        <taxon>Ecdysozoa</taxon>
        <taxon>Arthropoda</taxon>
        <taxon>Hexapoda</taxon>
        <taxon>Insecta</taxon>
        <taxon>Pterygota</taxon>
        <taxon>Neoptera</taxon>
        <taxon>Polyneoptera</taxon>
        <taxon>Phasmatodea</taxon>
        <taxon>Verophasmatodea</taxon>
        <taxon>Anareolatae</taxon>
        <taxon>Phasmatidae</taxon>
        <taxon>Eurycanthinae</taxon>
        <taxon>Dryococelus</taxon>
    </lineage>
</organism>
<dbReference type="Proteomes" id="UP001159363">
    <property type="component" value="Chromosome 9"/>
</dbReference>
<sequence>MRVMEVSMERRQNEGVGRREIPEKTRRPTSSSGTIPTCENPMEQRESAWVGRTGDPREKPPANGNVRHISHIRKSMDPAGSRIRIVLLGRQDEFVESAKNVII</sequence>
<evidence type="ECO:0000256" key="1">
    <source>
        <dbReference type="SAM" id="MobiDB-lite"/>
    </source>
</evidence>
<reference evidence="2 3" key="1">
    <citation type="submission" date="2023-02" db="EMBL/GenBank/DDBJ databases">
        <title>LHISI_Scaffold_Assembly.</title>
        <authorList>
            <person name="Stuart O.P."/>
            <person name="Cleave R."/>
            <person name="Magrath M.J.L."/>
            <person name="Mikheyev A.S."/>
        </authorList>
    </citation>
    <scope>NUCLEOTIDE SEQUENCE [LARGE SCALE GENOMIC DNA]</scope>
    <source>
        <strain evidence="2">Daus_M_001</strain>
        <tissue evidence="2">Leg muscle</tissue>
    </source>
</reference>
<dbReference type="EMBL" id="JARBHB010000010">
    <property type="protein sequence ID" value="KAJ8873894.1"/>
    <property type="molecule type" value="Genomic_DNA"/>
</dbReference>
<accession>A0ABQ9GPF6</accession>
<keyword evidence="3" id="KW-1185">Reference proteome</keyword>
<feature type="compositionally biased region" description="Basic and acidic residues" evidence="1">
    <location>
        <begin position="7"/>
        <end position="26"/>
    </location>
</feature>
<gene>
    <name evidence="2" type="ORF">PR048_024730</name>
</gene>
<feature type="compositionally biased region" description="Polar residues" evidence="1">
    <location>
        <begin position="28"/>
        <end position="37"/>
    </location>
</feature>
<name>A0ABQ9GPF6_9NEOP</name>
<comment type="caution">
    <text evidence="2">The sequence shown here is derived from an EMBL/GenBank/DDBJ whole genome shotgun (WGS) entry which is preliminary data.</text>
</comment>